<reference evidence="1 2" key="1">
    <citation type="journal article" date="2024" name="G3 (Bethesda)">
        <title>Genome assembly of Hibiscus sabdariffa L. provides insights into metabolisms of medicinal natural products.</title>
        <authorList>
            <person name="Kim T."/>
        </authorList>
    </citation>
    <scope>NUCLEOTIDE SEQUENCE [LARGE SCALE GENOMIC DNA]</scope>
    <source>
        <strain evidence="1">TK-2024</strain>
        <tissue evidence="1">Old leaves</tissue>
    </source>
</reference>
<keyword evidence="2" id="KW-1185">Reference proteome</keyword>
<gene>
    <name evidence="1" type="ORF">V6N12_034798</name>
</gene>
<accession>A0ABR2B8Y4</accession>
<dbReference type="EMBL" id="JBBPBM010000153">
    <property type="protein sequence ID" value="KAK8503403.1"/>
    <property type="molecule type" value="Genomic_DNA"/>
</dbReference>
<protein>
    <submittedName>
        <fullName evidence="1">Uncharacterized protein</fullName>
    </submittedName>
</protein>
<dbReference type="Proteomes" id="UP001472677">
    <property type="component" value="Unassembled WGS sequence"/>
</dbReference>
<evidence type="ECO:0000313" key="2">
    <source>
        <dbReference type="Proteomes" id="UP001472677"/>
    </source>
</evidence>
<evidence type="ECO:0000313" key="1">
    <source>
        <dbReference type="EMBL" id="KAK8503403.1"/>
    </source>
</evidence>
<organism evidence="1 2">
    <name type="scientific">Hibiscus sabdariffa</name>
    <name type="common">roselle</name>
    <dbReference type="NCBI Taxonomy" id="183260"/>
    <lineage>
        <taxon>Eukaryota</taxon>
        <taxon>Viridiplantae</taxon>
        <taxon>Streptophyta</taxon>
        <taxon>Embryophyta</taxon>
        <taxon>Tracheophyta</taxon>
        <taxon>Spermatophyta</taxon>
        <taxon>Magnoliopsida</taxon>
        <taxon>eudicotyledons</taxon>
        <taxon>Gunneridae</taxon>
        <taxon>Pentapetalae</taxon>
        <taxon>rosids</taxon>
        <taxon>malvids</taxon>
        <taxon>Malvales</taxon>
        <taxon>Malvaceae</taxon>
        <taxon>Malvoideae</taxon>
        <taxon>Hibiscus</taxon>
    </lineage>
</organism>
<proteinExistence type="predicted"/>
<sequence>MSSSSDSDIIRASVEDKRLTEDDYAGSSVTGSSAELISQRQASIAAVLPPSARSVKGDGGRIVRGIGKVVQGIGEGGSAVVPTSNGKALSFSWMAVKSRCTGQHGEMSRNPSPYKS</sequence>
<comment type="caution">
    <text evidence="1">The sequence shown here is derived from an EMBL/GenBank/DDBJ whole genome shotgun (WGS) entry which is preliminary data.</text>
</comment>
<name>A0ABR2B8Y4_9ROSI</name>